<evidence type="ECO:0000313" key="2">
    <source>
        <dbReference type="Proteomes" id="UP000027395"/>
    </source>
</evidence>
<dbReference type="STRING" id="388467.A19Y_1493"/>
<dbReference type="GeneID" id="77287707"/>
<dbReference type="PANTHER" id="PTHR34817:SF1">
    <property type="entry name" value="NUCLEOTIDYLTRANSFERASE"/>
    <property type="match status" value="1"/>
</dbReference>
<sequence length="383" mass="44741">MLDLKLNYSKIAERTFLISVFMNRLEIENRTILLALTGSRGYGLDTPASDYDYRGVFIATKPYYLGFNLIEQKDRGWDTEPTEKFPFLSQDTCLYELKKFLKLLIDNNPNILELLWFKDYIHLTEVGERLREHRQIFLSKKVKQTYSGYGYAQIKKLESHRRWLLNPPTEKPTAAEFGLVDIPPLTVSQMNGFLEYLYGLVRARIEFLEPSQELYKLLTADIDFKGVLKQYPLPESTLEMTQNLSNSSNDFIQLLQKSQQYQRACREYQHYQDWKKNRNRDRAEMEAKVGYDCKFAMQAIRLLKTGIEVLETQSLIVDRRETGDAEELLAIKKGKYSYDQVMEIAKGFYEKLDQAAENSTLPKQVDAEVVNQLCIELVSRQGF</sequence>
<dbReference type="PATRIC" id="fig|388467.6.peg.1430"/>
<gene>
    <name evidence="1" type="ORF">A19Y_1493</name>
</gene>
<dbReference type="Pfam" id="PF10127">
    <property type="entry name" value="RlaP"/>
    <property type="match status" value="1"/>
</dbReference>
<accession>A0A073CDZ3</accession>
<dbReference type="RefSeq" id="WP_227350381.1">
    <property type="nucleotide sequence ID" value="NZ_CM002803.1"/>
</dbReference>
<dbReference type="PANTHER" id="PTHR34817">
    <property type="entry name" value="NUCLEOTIDYLTRANSFERASE"/>
    <property type="match status" value="1"/>
</dbReference>
<dbReference type="HOGENOM" id="CLU_064931_0_0_3"/>
<proteinExistence type="predicted"/>
<dbReference type="Proteomes" id="UP000027395">
    <property type="component" value="Chromosome"/>
</dbReference>
<dbReference type="EMBL" id="CM002803">
    <property type="protein sequence ID" value="KEI66534.1"/>
    <property type="molecule type" value="Genomic_DNA"/>
</dbReference>
<dbReference type="eggNOG" id="COG3541">
    <property type="taxonomic scope" value="Bacteria"/>
</dbReference>
<dbReference type="AlphaFoldDB" id="A0A073CDZ3"/>
<evidence type="ECO:0000313" key="1">
    <source>
        <dbReference type="EMBL" id="KEI66534.1"/>
    </source>
</evidence>
<evidence type="ECO:0008006" key="3">
    <source>
        <dbReference type="Google" id="ProtNLM"/>
    </source>
</evidence>
<dbReference type="InterPro" id="IPR018775">
    <property type="entry name" value="RlaP"/>
</dbReference>
<organism evidence="1 2">
    <name type="scientific">Planktothrix agardhii (strain NIVA-CYA 126/8)</name>
    <dbReference type="NCBI Taxonomy" id="388467"/>
    <lineage>
        <taxon>Bacteria</taxon>
        <taxon>Bacillati</taxon>
        <taxon>Cyanobacteriota</taxon>
        <taxon>Cyanophyceae</taxon>
        <taxon>Oscillatoriophycideae</taxon>
        <taxon>Oscillatoriales</taxon>
        <taxon>Microcoleaceae</taxon>
        <taxon>Planktothrix</taxon>
    </lineage>
</organism>
<keyword evidence="2" id="KW-1185">Reference proteome</keyword>
<reference evidence="1 2" key="1">
    <citation type="journal article" date="2014" name="Appl. Environ. Microbiol.">
        <title>Elucidation of insertion elements encoded on plasmids and in vitro construction of shuttle vectors from the toxic cyanobacterium Planktothrix.</title>
        <authorList>
            <person name="Christiansen G."/>
            <person name="Goesmann A."/>
            <person name="Kurmayer R."/>
        </authorList>
    </citation>
    <scope>NUCLEOTIDE SEQUENCE [LARGE SCALE GENOMIC DNA]</scope>
    <source>
        <strain evidence="1 2">NIVA-CYA 126/8</strain>
    </source>
</reference>
<name>A0A073CDZ3_PLAA1</name>
<protein>
    <recommendedName>
        <fullName evidence="3">Nucleotidyltransferase</fullName>
    </recommendedName>
</protein>